<organism evidence="1 2">
    <name type="scientific">Paramuricea clavata</name>
    <name type="common">Red gorgonian</name>
    <name type="synonym">Violescent sea-whip</name>
    <dbReference type="NCBI Taxonomy" id="317549"/>
    <lineage>
        <taxon>Eukaryota</taxon>
        <taxon>Metazoa</taxon>
        <taxon>Cnidaria</taxon>
        <taxon>Anthozoa</taxon>
        <taxon>Octocorallia</taxon>
        <taxon>Malacalcyonacea</taxon>
        <taxon>Plexauridae</taxon>
        <taxon>Paramuricea</taxon>
    </lineage>
</organism>
<feature type="non-terminal residue" evidence="1">
    <location>
        <position position="1"/>
    </location>
</feature>
<keyword evidence="2" id="KW-1185">Reference proteome</keyword>
<dbReference type="AlphaFoldDB" id="A0A7D9IJL4"/>
<gene>
    <name evidence="1" type="ORF">PACLA_8A012316</name>
</gene>
<sequence length="75" mass="8569">RPHTISVRDVVRLGINACLDNRERTGGCWSERESQDHINILELRAAFFALKSFLPSQTNRHIPVRQLQSTNSSHS</sequence>
<feature type="non-terminal residue" evidence="1">
    <location>
        <position position="75"/>
    </location>
</feature>
<comment type="caution">
    <text evidence="1">The sequence shown here is derived from an EMBL/GenBank/DDBJ whole genome shotgun (WGS) entry which is preliminary data.</text>
</comment>
<reference evidence="1" key="1">
    <citation type="submission" date="2020-04" db="EMBL/GenBank/DDBJ databases">
        <authorList>
            <person name="Alioto T."/>
            <person name="Alioto T."/>
            <person name="Gomez Garrido J."/>
        </authorList>
    </citation>
    <scope>NUCLEOTIDE SEQUENCE</scope>
    <source>
        <strain evidence="1">A484AB</strain>
    </source>
</reference>
<name>A0A7D9IJL4_PARCT</name>
<dbReference type="Proteomes" id="UP001152795">
    <property type="component" value="Unassembled WGS sequence"/>
</dbReference>
<protein>
    <submittedName>
        <fullName evidence="1">Uncharacterized protein</fullName>
    </submittedName>
</protein>
<accession>A0A7D9IJL4</accession>
<dbReference type="EMBL" id="CACRXK020005726">
    <property type="protein sequence ID" value="CAB4007203.1"/>
    <property type="molecule type" value="Genomic_DNA"/>
</dbReference>
<proteinExistence type="predicted"/>
<dbReference type="OrthoDB" id="6083831at2759"/>
<evidence type="ECO:0000313" key="1">
    <source>
        <dbReference type="EMBL" id="CAB4007203.1"/>
    </source>
</evidence>
<evidence type="ECO:0000313" key="2">
    <source>
        <dbReference type="Proteomes" id="UP001152795"/>
    </source>
</evidence>